<proteinExistence type="predicted"/>
<dbReference type="PANTHER" id="PTHR10644">
    <property type="entry name" value="DNA REPAIR/RNA PROCESSING CPSF FAMILY"/>
    <property type="match status" value="1"/>
</dbReference>
<evidence type="ECO:0000313" key="2">
    <source>
        <dbReference type="EMBL" id="GFN92297.1"/>
    </source>
</evidence>
<dbReference type="EMBL" id="BLXT01002238">
    <property type="protein sequence ID" value="GFN92297.1"/>
    <property type="molecule type" value="Genomic_DNA"/>
</dbReference>
<dbReference type="InterPro" id="IPR018846">
    <property type="entry name" value="Beta-prop_RSE1/DDB1/CPSF1_1st"/>
</dbReference>
<comment type="caution">
    <text evidence="2">The sequence shown here is derived from an EMBL/GenBank/DDBJ whole genome shotgun (WGS) entry which is preliminary data.</text>
</comment>
<sequence length="229" mass="25814">MHFMYKQIHPPTGIEHCVYAHFFSWEEKNLILAGVNYLHVYRLSSEQDLVQADGSVKAPSLETGDTKTRLECMASFSLHGNIESMQAVKLAGASRDVLLLGFLDAKLSVVEYDPSTHDLKTCSLHQFEDYELRSGYTSNHHLPLVRTDPDGRCAGMLIYGTHLVVLPFRKDVASDDVDSIGKSPIMSSYTIDLKKMDEKIINILDIQFLHGYFEPTVFILYEPLATWAG</sequence>
<feature type="domain" description="RSE1/DDB1/CPSF1 first beta-propeller" evidence="1">
    <location>
        <begin position="14"/>
        <end position="222"/>
    </location>
</feature>
<evidence type="ECO:0000259" key="1">
    <source>
        <dbReference type="Pfam" id="PF10433"/>
    </source>
</evidence>
<keyword evidence="3" id="KW-1185">Reference proteome</keyword>
<dbReference type="Pfam" id="PF10433">
    <property type="entry name" value="Beta-prop_RSE1_1st"/>
    <property type="match status" value="1"/>
</dbReference>
<dbReference type="Gene3D" id="2.130.10.10">
    <property type="entry name" value="YVTN repeat-like/Quinoprotein amine dehydrogenase"/>
    <property type="match status" value="1"/>
</dbReference>
<dbReference type="InterPro" id="IPR050358">
    <property type="entry name" value="RSE1/DDB1/CFT1"/>
</dbReference>
<dbReference type="Proteomes" id="UP000735302">
    <property type="component" value="Unassembled WGS sequence"/>
</dbReference>
<name>A0AAV3ZC33_9GAST</name>
<accession>A0AAV3ZC33</accession>
<organism evidence="2 3">
    <name type="scientific">Plakobranchus ocellatus</name>
    <dbReference type="NCBI Taxonomy" id="259542"/>
    <lineage>
        <taxon>Eukaryota</taxon>
        <taxon>Metazoa</taxon>
        <taxon>Spiralia</taxon>
        <taxon>Lophotrochozoa</taxon>
        <taxon>Mollusca</taxon>
        <taxon>Gastropoda</taxon>
        <taxon>Heterobranchia</taxon>
        <taxon>Euthyneura</taxon>
        <taxon>Panpulmonata</taxon>
        <taxon>Sacoglossa</taxon>
        <taxon>Placobranchoidea</taxon>
        <taxon>Plakobranchidae</taxon>
        <taxon>Plakobranchus</taxon>
    </lineage>
</organism>
<dbReference type="AlphaFoldDB" id="A0AAV3ZC33"/>
<gene>
    <name evidence="2" type="ORF">PoB_001880300</name>
</gene>
<reference evidence="2 3" key="1">
    <citation type="journal article" date="2021" name="Elife">
        <title>Chloroplast acquisition without the gene transfer in kleptoplastic sea slugs, Plakobranchus ocellatus.</title>
        <authorList>
            <person name="Maeda T."/>
            <person name="Takahashi S."/>
            <person name="Yoshida T."/>
            <person name="Shimamura S."/>
            <person name="Takaki Y."/>
            <person name="Nagai Y."/>
            <person name="Toyoda A."/>
            <person name="Suzuki Y."/>
            <person name="Arimoto A."/>
            <person name="Ishii H."/>
            <person name="Satoh N."/>
            <person name="Nishiyama T."/>
            <person name="Hasebe M."/>
            <person name="Maruyama T."/>
            <person name="Minagawa J."/>
            <person name="Obokata J."/>
            <person name="Shigenobu S."/>
        </authorList>
    </citation>
    <scope>NUCLEOTIDE SEQUENCE [LARGE SCALE GENOMIC DNA]</scope>
</reference>
<dbReference type="InterPro" id="IPR015943">
    <property type="entry name" value="WD40/YVTN_repeat-like_dom_sf"/>
</dbReference>
<evidence type="ECO:0000313" key="3">
    <source>
        <dbReference type="Proteomes" id="UP000735302"/>
    </source>
</evidence>
<protein>
    <submittedName>
        <fullName evidence="2">Cleavage and polyadenylation specificity factor subunit 1-like</fullName>
    </submittedName>
</protein>